<dbReference type="EMBL" id="CP121472">
    <property type="protein sequence ID" value="WPL17576.1"/>
    <property type="molecule type" value="Genomic_DNA"/>
</dbReference>
<accession>A0ABZ0SC02</accession>
<proteinExistence type="predicted"/>
<evidence type="ECO:0000313" key="1">
    <source>
        <dbReference type="EMBL" id="WPL17576.1"/>
    </source>
</evidence>
<organism evidence="1 2">
    <name type="scientific">Thiorhodovibrio winogradskyi</name>
    <dbReference type="NCBI Taxonomy" id="77007"/>
    <lineage>
        <taxon>Bacteria</taxon>
        <taxon>Pseudomonadati</taxon>
        <taxon>Pseudomonadota</taxon>
        <taxon>Gammaproteobacteria</taxon>
        <taxon>Chromatiales</taxon>
        <taxon>Chromatiaceae</taxon>
        <taxon>Thiorhodovibrio</taxon>
    </lineage>
</organism>
<reference evidence="1 2" key="1">
    <citation type="journal article" date="2023" name="Microorganisms">
        <title>Thiorhodovibrio frisius and Trv. litoralis spp. nov., Two Novel Members from a Clade of Fastidious Purple Sulfur Bacteria That Exhibit Unique Red-Shifted Light-Harvesting Capabilities.</title>
        <authorList>
            <person name="Methner A."/>
            <person name="Kuzyk S.B."/>
            <person name="Petersen J."/>
            <person name="Bauer S."/>
            <person name="Brinkmann H."/>
            <person name="Sichau K."/>
            <person name="Wanner G."/>
            <person name="Wolf J."/>
            <person name="Neumann-Schaal M."/>
            <person name="Henke P."/>
            <person name="Tank M."/>
            <person name="Sproer C."/>
            <person name="Bunk B."/>
            <person name="Overmann J."/>
        </authorList>
    </citation>
    <scope>NUCLEOTIDE SEQUENCE [LARGE SCALE GENOMIC DNA]</scope>
    <source>
        <strain evidence="1 2">DSM 6702</strain>
    </source>
</reference>
<keyword evidence="2" id="KW-1185">Reference proteome</keyword>
<name>A0ABZ0SC02_9GAMM</name>
<evidence type="ECO:0008006" key="3">
    <source>
        <dbReference type="Google" id="ProtNLM"/>
    </source>
</evidence>
<dbReference type="Proteomes" id="UP001432180">
    <property type="component" value="Chromosome"/>
</dbReference>
<evidence type="ECO:0000313" key="2">
    <source>
        <dbReference type="Proteomes" id="UP001432180"/>
    </source>
</evidence>
<dbReference type="RefSeq" id="WP_328983386.1">
    <property type="nucleotide sequence ID" value="NZ_CP121472.1"/>
</dbReference>
<sequence>MSLDMALSFVNELAEKEPEVLNELVTLDAEMVAKVASMRGVELTADDVKQAGQFIKAEIEQRSRQELAEADLEAVSGGAAPAVVAAAPVALAPVASAFGIAVAVDRMTGGKVSEATGAFFRDKVFGWL</sequence>
<gene>
    <name evidence="1" type="ORF">Thiowin_02601</name>
</gene>
<protein>
    <recommendedName>
        <fullName evidence="3">Nif11 domain-containing protein</fullName>
    </recommendedName>
</protein>